<evidence type="ECO:0000313" key="1">
    <source>
        <dbReference type="EMBL" id="KZS41322.1"/>
    </source>
</evidence>
<dbReference type="Pfam" id="PF19775">
    <property type="entry name" value="DUF6261"/>
    <property type="match status" value="1"/>
</dbReference>
<proteinExistence type="predicted"/>
<reference evidence="1 2" key="1">
    <citation type="submission" date="2016-01" db="EMBL/GenBank/DDBJ databases">
        <title>The draft genome sequence of Aquimarina sp. RZW4-3-2.</title>
        <authorList>
            <person name="Wang Y."/>
        </authorList>
    </citation>
    <scope>NUCLEOTIDE SEQUENCE [LARGE SCALE GENOMIC DNA]</scope>
    <source>
        <strain evidence="1 2">RZW4-3-2</strain>
    </source>
</reference>
<comment type="caution">
    <text evidence="1">The sequence shown here is derived from an EMBL/GenBank/DDBJ whole genome shotgun (WGS) entry which is preliminary data.</text>
</comment>
<dbReference type="RefSeq" id="WP_066312056.1">
    <property type="nucleotide sequence ID" value="NZ_CANLSS010000007.1"/>
</dbReference>
<evidence type="ECO:0000313" key="2">
    <source>
        <dbReference type="Proteomes" id="UP000076715"/>
    </source>
</evidence>
<dbReference type="STRING" id="1642818.AWE51_21700"/>
<accession>A0A163BEW7</accession>
<protein>
    <submittedName>
        <fullName evidence="1">Uncharacterized protein</fullName>
    </submittedName>
</protein>
<dbReference type="OrthoDB" id="1150508at2"/>
<organism evidence="1 2">
    <name type="scientific">Aquimarina aggregata</name>
    <dbReference type="NCBI Taxonomy" id="1642818"/>
    <lineage>
        <taxon>Bacteria</taxon>
        <taxon>Pseudomonadati</taxon>
        <taxon>Bacteroidota</taxon>
        <taxon>Flavobacteriia</taxon>
        <taxon>Flavobacteriales</taxon>
        <taxon>Flavobacteriaceae</taxon>
        <taxon>Aquimarina</taxon>
    </lineage>
</organism>
<dbReference type="Proteomes" id="UP000076715">
    <property type="component" value="Unassembled WGS sequence"/>
</dbReference>
<dbReference type="EMBL" id="LQRT01000005">
    <property type="protein sequence ID" value="KZS41322.1"/>
    <property type="molecule type" value="Genomic_DNA"/>
</dbReference>
<name>A0A163BEW7_9FLAO</name>
<dbReference type="AlphaFoldDB" id="A0A163BEW7"/>
<dbReference type="InterPro" id="IPR046228">
    <property type="entry name" value="DUF6261"/>
</dbReference>
<keyword evidence="2" id="KW-1185">Reference proteome</keyword>
<gene>
    <name evidence="1" type="ORF">AWE51_21700</name>
</gene>
<sequence>MFTTPTFNKFRNCEFIQYLNDIKQIVNRRDPRVLKVVPQAYVLNEQLTALENVYKNQLGSTITQELEALDKRRDLAIIGIRAVAEGNTNHFDPAKRAAGEELLKSIDKYGSPICRQNYLAETVTIQNLTNDWHSVLILQGALAILGLTDWAGELKESNDAFNRKYLERNEEYVVDSKVNVTELRDKAKESFILLIDHITAHGTLTLLEKYAVVVKEINTITEQYNTMVAKRGSTKINLVDINVKEEVIQE</sequence>